<protein>
    <submittedName>
        <fullName evidence="4">60s ribosomal protein l32-like protein</fullName>
    </submittedName>
</protein>
<comment type="similarity">
    <text evidence="1">Belongs to the eukaryotic ribosomal protein eL32 family.</text>
</comment>
<dbReference type="Pfam" id="PF01655">
    <property type="entry name" value="Ribosomal_L32e"/>
    <property type="match status" value="1"/>
</dbReference>
<name>A0A0M0JRV7_9EUKA</name>
<dbReference type="CDD" id="cd00513">
    <property type="entry name" value="Ribosomal_L32_L32e"/>
    <property type="match status" value="1"/>
</dbReference>
<dbReference type="InterPro" id="IPR001515">
    <property type="entry name" value="Ribosomal_eL32"/>
</dbReference>
<dbReference type="Proteomes" id="UP000037460">
    <property type="component" value="Unassembled WGS sequence"/>
</dbReference>
<dbReference type="AlphaFoldDB" id="A0A0M0JRV7"/>
<accession>A0A0M0JRV7</accession>
<reference evidence="5" key="1">
    <citation type="journal article" date="2015" name="PLoS Genet.">
        <title>Genome Sequence and Transcriptome Analyses of Chrysochromulina tobin: Metabolic Tools for Enhanced Algal Fitness in the Prominent Order Prymnesiales (Haptophyceae).</title>
        <authorList>
            <person name="Hovde B.T."/>
            <person name="Deodato C.R."/>
            <person name="Hunsperger H.M."/>
            <person name="Ryken S.A."/>
            <person name="Yost W."/>
            <person name="Jha R.K."/>
            <person name="Patterson J."/>
            <person name="Monnat R.J. Jr."/>
            <person name="Barlow S.B."/>
            <person name="Starkenburg S.R."/>
            <person name="Cattolico R.A."/>
        </authorList>
    </citation>
    <scope>NUCLEOTIDE SEQUENCE</scope>
    <source>
        <strain evidence="5">CCMP291</strain>
    </source>
</reference>
<sequence length="133" mass="15419">MPTPLPHKQIIKKRTLKFPRYQSDEQIKVKSSWRRPRGIDSRHRCRAKGVTKTPKVGYGSDKETRHRVPGGWYKFVVSNLKELEVLLMSNRKYAAEIAHNVSARKRKEIAERAAQLNIKVLNASARLKSEENE</sequence>
<evidence type="ECO:0000256" key="3">
    <source>
        <dbReference type="ARBA" id="ARBA00023274"/>
    </source>
</evidence>
<dbReference type="GO" id="GO:0003735">
    <property type="term" value="F:structural constituent of ribosome"/>
    <property type="evidence" value="ECO:0007669"/>
    <property type="project" value="InterPro"/>
</dbReference>
<dbReference type="PANTHER" id="PTHR23413:SF1">
    <property type="entry name" value="RIBOSOMAL PROTEIN L32"/>
    <property type="match status" value="1"/>
</dbReference>
<dbReference type="PANTHER" id="PTHR23413">
    <property type="entry name" value="60S RIBOSOMAL PROTEIN L32 AND DNA-DIRECTED RNA POLYMERASE II, SUBUNIT N"/>
    <property type="match status" value="1"/>
</dbReference>
<evidence type="ECO:0000313" key="5">
    <source>
        <dbReference type="Proteomes" id="UP000037460"/>
    </source>
</evidence>
<proteinExistence type="inferred from homology"/>
<dbReference type="EMBL" id="JWZX01002475">
    <property type="protein sequence ID" value="KOO29017.1"/>
    <property type="molecule type" value="Genomic_DNA"/>
</dbReference>
<dbReference type="SUPFAM" id="SSF52042">
    <property type="entry name" value="Ribosomal protein L32e"/>
    <property type="match status" value="1"/>
</dbReference>
<evidence type="ECO:0000313" key="4">
    <source>
        <dbReference type="EMBL" id="KOO29017.1"/>
    </source>
</evidence>
<evidence type="ECO:0000256" key="1">
    <source>
        <dbReference type="ARBA" id="ARBA00008431"/>
    </source>
</evidence>
<keyword evidence="3" id="KW-0687">Ribonucleoprotein</keyword>
<dbReference type="GO" id="GO:0022625">
    <property type="term" value="C:cytosolic large ribosomal subunit"/>
    <property type="evidence" value="ECO:0007669"/>
    <property type="project" value="TreeGrafter"/>
</dbReference>
<gene>
    <name evidence="4" type="ORF">Ctob_013790</name>
</gene>
<keyword evidence="5" id="KW-1185">Reference proteome</keyword>
<dbReference type="InterPro" id="IPR036351">
    <property type="entry name" value="Ribosomal_eL32_sf"/>
</dbReference>
<evidence type="ECO:0000256" key="2">
    <source>
        <dbReference type="ARBA" id="ARBA00022980"/>
    </source>
</evidence>
<comment type="caution">
    <text evidence="4">The sequence shown here is derived from an EMBL/GenBank/DDBJ whole genome shotgun (WGS) entry which is preliminary data.</text>
</comment>
<dbReference type="SMART" id="SM01393">
    <property type="entry name" value="Ribosomal_L32e"/>
    <property type="match status" value="1"/>
</dbReference>
<keyword evidence="2 4" id="KW-0689">Ribosomal protein</keyword>
<organism evidence="4 5">
    <name type="scientific">Chrysochromulina tobinii</name>
    <dbReference type="NCBI Taxonomy" id="1460289"/>
    <lineage>
        <taxon>Eukaryota</taxon>
        <taxon>Haptista</taxon>
        <taxon>Haptophyta</taxon>
        <taxon>Prymnesiophyceae</taxon>
        <taxon>Prymnesiales</taxon>
        <taxon>Chrysochromulinaceae</taxon>
        <taxon>Chrysochromulina</taxon>
    </lineage>
</organism>
<dbReference type="GO" id="GO:0006412">
    <property type="term" value="P:translation"/>
    <property type="evidence" value="ECO:0007669"/>
    <property type="project" value="InterPro"/>
</dbReference>
<dbReference type="OrthoDB" id="268693at2759"/>